<evidence type="ECO:0000313" key="3">
    <source>
        <dbReference type="Proteomes" id="UP001256711"/>
    </source>
</evidence>
<feature type="compositionally biased region" description="Basic and acidic residues" evidence="1">
    <location>
        <begin position="93"/>
        <end position="109"/>
    </location>
</feature>
<organism evidence="2 3">
    <name type="scientific">Enterococcus asini</name>
    <dbReference type="NCBI Taxonomy" id="57732"/>
    <lineage>
        <taxon>Bacteria</taxon>
        <taxon>Bacillati</taxon>
        <taxon>Bacillota</taxon>
        <taxon>Bacilli</taxon>
        <taxon>Lactobacillales</taxon>
        <taxon>Enterococcaceae</taxon>
        <taxon>Enterococcus</taxon>
    </lineage>
</organism>
<gene>
    <name evidence="2" type="ORF">P7H43_02955</name>
</gene>
<accession>A0AAW8TT55</accession>
<feature type="region of interest" description="Disordered" evidence="1">
    <location>
        <begin position="36"/>
        <end position="143"/>
    </location>
</feature>
<evidence type="ECO:0000256" key="1">
    <source>
        <dbReference type="SAM" id="MobiDB-lite"/>
    </source>
</evidence>
<feature type="compositionally biased region" description="Basic and acidic residues" evidence="1">
    <location>
        <begin position="65"/>
        <end position="81"/>
    </location>
</feature>
<dbReference type="EMBL" id="JARQBJ010000001">
    <property type="protein sequence ID" value="MDT2809456.1"/>
    <property type="molecule type" value="Genomic_DNA"/>
</dbReference>
<proteinExistence type="predicted"/>
<evidence type="ECO:0000313" key="2">
    <source>
        <dbReference type="EMBL" id="MDT2809456.1"/>
    </source>
</evidence>
<feature type="region of interest" description="Disordered" evidence="1">
    <location>
        <begin position="200"/>
        <end position="227"/>
    </location>
</feature>
<reference evidence="2" key="1">
    <citation type="submission" date="2023-03" db="EMBL/GenBank/DDBJ databases">
        <authorList>
            <person name="Shen W."/>
            <person name="Cai J."/>
        </authorList>
    </citation>
    <scope>NUCLEOTIDE SEQUENCE</scope>
    <source>
        <strain evidence="2">B226-2</strain>
    </source>
</reference>
<protein>
    <submittedName>
        <fullName evidence="2">Uncharacterized protein</fullName>
    </submittedName>
</protein>
<feature type="compositionally biased region" description="Basic and acidic residues" evidence="1">
    <location>
        <begin position="200"/>
        <end position="209"/>
    </location>
</feature>
<feature type="compositionally biased region" description="Polar residues" evidence="1">
    <location>
        <begin position="39"/>
        <end position="64"/>
    </location>
</feature>
<dbReference type="RefSeq" id="WP_161998812.1">
    <property type="nucleotide sequence ID" value="NZ_CAUGVL010000004.1"/>
</dbReference>
<dbReference type="AlphaFoldDB" id="A0AAW8TT55"/>
<name>A0AAW8TT55_9ENTE</name>
<sequence length="255" mass="29138">MSNYNEIKRKNYRFPAYDDNEGVKLHREGKRNLFANDRSWLTPNTAASSKPANTVADTTNSRSADNQDERTLRRSRKETLDKQGLTIRQQTELQKHRDNLPDYSKKITTETDAVGRTSLFGKDPRKSALRNPATPKKTDDSLKREYSGRSYFVPKYIPASVLPDESNSKDSGVTSEELLTSLKKPQDSYLMFDQEVSAYQEKRKEDPTVKKFPATEVNEEEPATKRKGILERGLQGLIHDETVNPKNKGYFTKKG</sequence>
<dbReference type="Proteomes" id="UP001256711">
    <property type="component" value="Unassembled WGS sequence"/>
</dbReference>
<comment type="caution">
    <text evidence="2">The sequence shown here is derived from an EMBL/GenBank/DDBJ whole genome shotgun (WGS) entry which is preliminary data.</text>
</comment>